<dbReference type="InterPro" id="IPR041698">
    <property type="entry name" value="Methyltransf_25"/>
</dbReference>
<organism evidence="2 3">
    <name type="scientific">Catenulispora yoronensis</name>
    <dbReference type="NCBI Taxonomy" id="450799"/>
    <lineage>
        <taxon>Bacteria</taxon>
        <taxon>Bacillati</taxon>
        <taxon>Actinomycetota</taxon>
        <taxon>Actinomycetes</taxon>
        <taxon>Catenulisporales</taxon>
        <taxon>Catenulisporaceae</taxon>
        <taxon>Catenulispora</taxon>
    </lineage>
</organism>
<evidence type="ECO:0000313" key="2">
    <source>
        <dbReference type="EMBL" id="GAA2048455.1"/>
    </source>
</evidence>
<evidence type="ECO:0000259" key="1">
    <source>
        <dbReference type="Pfam" id="PF13649"/>
    </source>
</evidence>
<dbReference type="Proteomes" id="UP001500751">
    <property type="component" value="Unassembled WGS sequence"/>
</dbReference>
<name>A0ABN2V4L5_9ACTN</name>
<keyword evidence="3" id="KW-1185">Reference proteome</keyword>
<dbReference type="PANTHER" id="PTHR43591">
    <property type="entry name" value="METHYLTRANSFERASE"/>
    <property type="match status" value="1"/>
</dbReference>
<dbReference type="InterPro" id="IPR029063">
    <property type="entry name" value="SAM-dependent_MTases_sf"/>
</dbReference>
<dbReference type="EMBL" id="BAAAQN010000045">
    <property type="protein sequence ID" value="GAA2048455.1"/>
    <property type="molecule type" value="Genomic_DNA"/>
</dbReference>
<proteinExistence type="predicted"/>
<evidence type="ECO:0000313" key="3">
    <source>
        <dbReference type="Proteomes" id="UP001500751"/>
    </source>
</evidence>
<dbReference type="CDD" id="cd02440">
    <property type="entry name" value="AdoMet_MTases"/>
    <property type="match status" value="1"/>
</dbReference>
<protein>
    <recommendedName>
        <fullName evidence="1">Methyltransferase domain-containing protein</fullName>
    </recommendedName>
</protein>
<dbReference type="Gene3D" id="3.40.50.150">
    <property type="entry name" value="Vaccinia Virus protein VP39"/>
    <property type="match status" value="1"/>
</dbReference>
<feature type="domain" description="Methyltransferase" evidence="1">
    <location>
        <begin position="51"/>
        <end position="147"/>
    </location>
</feature>
<dbReference type="RefSeq" id="WP_344669281.1">
    <property type="nucleotide sequence ID" value="NZ_BAAAQN010000045.1"/>
</dbReference>
<dbReference type="SUPFAM" id="SSF53335">
    <property type="entry name" value="S-adenosyl-L-methionine-dependent methyltransferases"/>
    <property type="match status" value="1"/>
</dbReference>
<accession>A0ABN2V4L5</accession>
<comment type="caution">
    <text evidence="2">The sequence shown here is derived from an EMBL/GenBank/DDBJ whole genome shotgun (WGS) entry which is preliminary data.</text>
</comment>
<reference evidence="2 3" key="1">
    <citation type="journal article" date="2019" name="Int. J. Syst. Evol. Microbiol.">
        <title>The Global Catalogue of Microorganisms (GCM) 10K type strain sequencing project: providing services to taxonomists for standard genome sequencing and annotation.</title>
        <authorList>
            <consortium name="The Broad Institute Genomics Platform"/>
            <consortium name="The Broad Institute Genome Sequencing Center for Infectious Disease"/>
            <person name="Wu L."/>
            <person name="Ma J."/>
        </authorList>
    </citation>
    <scope>NUCLEOTIDE SEQUENCE [LARGE SCALE GENOMIC DNA]</scope>
    <source>
        <strain evidence="2 3">JCM 16014</strain>
    </source>
</reference>
<dbReference type="Pfam" id="PF13649">
    <property type="entry name" value="Methyltransf_25"/>
    <property type="match status" value="1"/>
</dbReference>
<sequence length="257" mass="28237">MASHSAQDFYDQLAEDYHLIYADWSLSVSRQGNALNALVRRYLDGAEPLDVLDCSCGIGTQAIGLAEHGHRIVGSDLSPAAAVRAVAEAQRRGVALAALAADMRRLPFADASFDVVLSADNSLAHLLTEDDVRRAVGGMRRVVRDGGLLMLSAKDYGDARQARRQSTVPQVTDSNAGQVVTFQLWHWQDDGVYDFDHLQLLPDGDTWQVRVRRATSRAWALEQLAELVRECGFGNVTWHGVEEAHFFQPVLTARPAA</sequence>
<gene>
    <name evidence="2" type="ORF">GCM10009839_62560</name>
</gene>